<dbReference type="InParanoid" id="L7JUT9"/>
<accession>L7JUT9</accession>
<dbReference type="EMBL" id="JH994023">
    <property type="protein sequence ID" value="ELQ74806.1"/>
    <property type="molecule type" value="Genomic_DNA"/>
</dbReference>
<dbReference type="PANTHER" id="PTHR23419">
    <property type="entry name" value="DIVALENT CATION TOLERANCE CUTA-RELATED"/>
    <property type="match status" value="1"/>
</dbReference>
<dbReference type="GO" id="GO:0005507">
    <property type="term" value="F:copper ion binding"/>
    <property type="evidence" value="ECO:0007669"/>
    <property type="project" value="TreeGrafter"/>
</dbReference>
<dbReference type="GO" id="GO:0010038">
    <property type="term" value="P:response to metal ion"/>
    <property type="evidence" value="ECO:0007669"/>
    <property type="project" value="InterPro"/>
</dbReference>
<name>L7JUT9_TRAHO</name>
<dbReference type="AlphaFoldDB" id="L7JUT9"/>
<dbReference type="VEuPathDB" id="MicrosporidiaDB:THOM_2283"/>
<dbReference type="InterPro" id="IPR015867">
    <property type="entry name" value="N-reg_PII/ATP_PRibTrfase_C"/>
</dbReference>
<evidence type="ECO:0000256" key="1">
    <source>
        <dbReference type="ARBA" id="ARBA00010169"/>
    </source>
</evidence>
<dbReference type="Gene3D" id="3.30.70.120">
    <property type="match status" value="1"/>
</dbReference>
<keyword evidence="3" id="KW-1185">Reference proteome</keyword>
<reference evidence="2 3" key="1">
    <citation type="journal article" date="2012" name="PLoS Pathog.">
        <title>The genome of the obligate intracellular parasite Trachipleistophora hominis: new insights into microsporidian genome dynamics and reductive evolution.</title>
        <authorList>
            <person name="Heinz E."/>
            <person name="Williams T.A."/>
            <person name="Nakjang S."/>
            <person name="Noel C.J."/>
            <person name="Swan D.C."/>
            <person name="Goldberg A.V."/>
            <person name="Harris S.R."/>
            <person name="Weinmaier T."/>
            <person name="Markert S."/>
            <person name="Becher D."/>
            <person name="Bernhardt J."/>
            <person name="Dagan T."/>
            <person name="Hacker C."/>
            <person name="Lucocq J.M."/>
            <person name="Schweder T."/>
            <person name="Rattei T."/>
            <person name="Hall N."/>
            <person name="Hirt R.P."/>
            <person name="Embley T.M."/>
        </authorList>
    </citation>
    <scope>NUCLEOTIDE SEQUENCE [LARGE SCALE GENOMIC DNA]</scope>
</reference>
<evidence type="ECO:0000313" key="3">
    <source>
        <dbReference type="Proteomes" id="UP000011185"/>
    </source>
</evidence>
<dbReference type="InterPro" id="IPR011322">
    <property type="entry name" value="N-reg_PII-like_a/b"/>
</dbReference>
<protein>
    <submittedName>
        <fullName evidence="2">Divalent cation tolerance-related protein</fullName>
    </submittedName>
</protein>
<dbReference type="InterPro" id="IPR004323">
    <property type="entry name" value="Ion_tolerance_CutA"/>
</dbReference>
<proteinExistence type="inferred from homology"/>
<organism evidence="2 3">
    <name type="scientific">Trachipleistophora hominis</name>
    <name type="common">Microsporidian parasite</name>
    <dbReference type="NCBI Taxonomy" id="72359"/>
    <lineage>
        <taxon>Eukaryota</taxon>
        <taxon>Fungi</taxon>
        <taxon>Fungi incertae sedis</taxon>
        <taxon>Microsporidia</taxon>
        <taxon>Pleistophoridae</taxon>
        <taxon>Trachipleistophora</taxon>
    </lineage>
</organism>
<gene>
    <name evidence="2" type="ORF">THOM_2283</name>
</gene>
<comment type="similarity">
    <text evidence="1">Belongs to the CutA family.</text>
</comment>
<dbReference type="Pfam" id="PF03091">
    <property type="entry name" value="CutA1"/>
    <property type="match status" value="1"/>
</dbReference>
<sequence length="105" mass="12500">MEFPVIIFTTFKDENEANLILESLLRKKLIACAQKIQKVESMYVWNGKIETTEEIQVKMTTLNSCVLSIDNVISKMHSYQVYQFIAVRLEYVNEKYIQWMWQVIK</sequence>
<dbReference type="OMA" id="VYTTFPD"/>
<dbReference type="PANTHER" id="PTHR23419:SF8">
    <property type="entry name" value="FI09726P"/>
    <property type="match status" value="1"/>
</dbReference>
<evidence type="ECO:0000313" key="2">
    <source>
        <dbReference type="EMBL" id="ELQ74806.1"/>
    </source>
</evidence>
<dbReference type="HOGENOM" id="CLU_098807_2_0_1"/>
<dbReference type="OrthoDB" id="2017693at2759"/>
<dbReference type="SUPFAM" id="SSF54913">
    <property type="entry name" value="GlnB-like"/>
    <property type="match status" value="1"/>
</dbReference>
<dbReference type="Proteomes" id="UP000011185">
    <property type="component" value="Unassembled WGS sequence"/>
</dbReference>